<dbReference type="PANTHER" id="PTHR32282">
    <property type="entry name" value="BINDING PROTEIN TRANSPEPTIDASE, PUTATIVE-RELATED"/>
    <property type="match status" value="1"/>
</dbReference>
<keyword evidence="14" id="KW-0133">Cell shape</keyword>
<dbReference type="GO" id="GO:0005886">
    <property type="term" value="C:plasma membrane"/>
    <property type="evidence" value="ECO:0007669"/>
    <property type="project" value="UniProtKB-SubCell"/>
</dbReference>
<feature type="compositionally biased region" description="Polar residues" evidence="26">
    <location>
        <begin position="54"/>
        <end position="64"/>
    </location>
</feature>
<evidence type="ECO:0000256" key="24">
    <source>
        <dbReference type="ARBA" id="ARBA00049902"/>
    </source>
</evidence>
<proteinExistence type="inferred from homology"/>
<dbReference type="Proteomes" id="UP000050833">
    <property type="component" value="Unassembled WGS sequence"/>
</dbReference>
<evidence type="ECO:0000256" key="9">
    <source>
        <dbReference type="ARBA" id="ARBA00022670"/>
    </source>
</evidence>
<feature type="domain" description="Penicillin-binding protein transpeptidase" evidence="28">
    <location>
        <begin position="470"/>
        <end position="722"/>
    </location>
</feature>
<evidence type="ECO:0000256" key="18">
    <source>
        <dbReference type="ARBA" id="ARBA00023136"/>
    </source>
</evidence>
<evidence type="ECO:0000256" key="25">
    <source>
        <dbReference type="ARBA" id="ARBA00060592"/>
    </source>
</evidence>
<feature type="compositionally biased region" description="Acidic residues" evidence="26">
    <location>
        <begin position="789"/>
        <end position="798"/>
    </location>
</feature>
<keyword evidence="11" id="KW-0808">Transferase</keyword>
<dbReference type="Pfam" id="PF00905">
    <property type="entry name" value="Transpeptidase"/>
    <property type="match status" value="1"/>
</dbReference>
<dbReference type="SUPFAM" id="SSF53955">
    <property type="entry name" value="Lysozyme-like"/>
    <property type="match status" value="1"/>
</dbReference>
<dbReference type="Gene3D" id="3.40.710.10">
    <property type="entry name" value="DD-peptidase/beta-lactamase superfamily"/>
    <property type="match status" value="1"/>
</dbReference>
<comment type="caution">
    <text evidence="30">The sequence shown here is derived from an EMBL/GenBank/DDBJ whole genome shotgun (WGS) entry which is preliminary data.</text>
</comment>
<dbReference type="GO" id="GO:0009002">
    <property type="term" value="F:serine-type D-Ala-D-Ala carboxypeptidase activity"/>
    <property type="evidence" value="ECO:0007669"/>
    <property type="project" value="UniProtKB-EC"/>
</dbReference>
<keyword evidence="13" id="KW-0378">Hydrolase</keyword>
<dbReference type="PANTHER" id="PTHR32282:SF33">
    <property type="entry name" value="PEPTIDOGLYCAN GLYCOSYLTRANSFERASE"/>
    <property type="match status" value="1"/>
</dbReference>
<evidence type="ECO:0000256" key="7">
    <source>
        <dbReference type="ARBA" id="ARBA00018638"/>
    </source>
</evidence>
<evidence type="ECO:0000256" key="13">
    <source>
        <dbReference type="ARBA" id="ARBA00022801"/>
    </source>
</evidence>
<keyword evidence="21" id="KW-0961">Cell wall biogenesis/degradation</keyword>
<keyword evidence="15" id="KW-0735">Signal-anchor</keyword>
<evidence type="ECO:0000256" key="2">
    <source>
        <dbReference type="ARBA" id="ARBA00004401"/>
    </source>
</evidence>
<comment type="function">
    <text evidence="1">Cell wall formation. Synthesis of cross-linked peptidoglycan from the lipid intermediates. The enzyme has a penicillin-insensitive transglycosylase N-terminal domain (formation of linear glycan strands) and a penicillin-sensitive transpeptidase C-terminal domain (cross-linking of the peptide subunits).</text>
</comment>
<evidence type="ECO:0000256" key="11">
    <source>
        <dbReference type="ARBA" id="ARBA00022679"/>
    </source>
</evidence>
<evidence type="ECO:0000256" key="12">
    <source>
        <dbReference type="ARBA" id="ARBA00022692"/>
    </source>
</evidence>
<name>A0AAW3JSA2_9FIRM</name>
<keyword evidence="10" id="KW-0328">Glycosyltransferase</keyword>
<dbReference type="Gene3D" id="1.10.3810.10">
    <property type="entry name" value="Biosynthetic peptidoglycan transglycosylase-like"/>
    <property type="match status" value="1"/>
</dbReference>
<keyword evidence="16" id="KW-0573">Peptidoglycan synthesis</keyword>
<dbReference type="EC" id="3.4.16.4" evidence="6"/>
<evidence type="ECO:0000256" key="21">
    <source>
        <dbReference type="ARBA" id="ARBA00023316"/>
    </source>
</evidence>
<feature type="region of interest" description="Disordered" evidence="26">
    <location>
        <begin position="756"/>
        <end position="862"/>
    </location>
</feature>
<dbReference type="AlphaFoldDB" id="A0AAW3JSA2"/>
<keyword evidence="9" id="KW-0645">Protease</keyword>
<evidence type="ECO:0000256" key="6">
    <source>
        <dbReference type="ARBA" id="ARBA00012448"/>
    </source>
</evidence>
<organism evidence="30 31">
    <name type="scientific">Butyribacter intestini</name>
    <dbReference type="NCBI Taxonomy" id="1703332"/>
    <lineage>
        <taxon>Bacteria</taxon>
        <taxon>Bacillati</taxon>
        <taxon>Bacillota</taxon>
        <taxon>Clostridia</taxon>
        <taxon>Lachnospirales</taxon>
        <taxon>Lachnospiraceae</taxon>
        <taxon>Butyribacter</taxon>
    </lineage>
</organism>
<keyword evidence="18 27" id="KW-0472">Membrane</keyword>
<feature type="compositionally biased region" description="Low complexity" evidence="26">
    <location>
        <begin position="825"/>
        <end position="843"/>
    </location>
</feature>
<evidence type="ECO:0000256" key="23">
    <source>
        <dbReference type="ARBA" id="ARBA00044770"/>
    </source>
</evidence>
<reference evidence="30 31" key="1">
    <citation type="submission" date="2015-10" db="EMBL/GenBank/DDBJ databases">
        <title>Butyribacter intestini gen. nov., sp. nov., a butyric acid-producing bacterium of the family Lachnospiraceae isolated from the human faeces.</title>
        <authorList>
            <person name="Zou Y."/>
            <person name="Xue W."/>
            <person name="Luo G."/>
            <person name="Lv M."/>
        </authorList>
    </citation>
    <scope>NUCLEOTIDE SEQUENCE [LARGE SCALE GENOMIC DNA]</scope>
    <source>
        <strain evidence="30 31">TF01-11</strain>
    </source>
</reference>
<feature type="compositionally biased region" description="Gly residues" evidence="26">
    <location>
        <begin position="34"/>
        <end position="46"/>
    </location>
</feature>
<comment type="similarity">
    <text evidence="5">In the N-terminal section; belongs to the glycosyltransferase 51 family.</text>
</comment>
<comment type="subcellular location">
    <subcellularLocation>
        <location evidence="2">Cell membrane</location>
        <topology evidence="2">Single-pass type II membrane protein</topology>
    </subcellularLocation>
</comment>
<evidence type="ECO:0000256" key="15">
    <source>
        <dbReference type="ARBA" id="ARBA00022968"/>
    </source>
</evidence>
<comment type="catalytic activity">
    <reaction evidence="22">
        <text>Preferential cleavage: (Ac)2-L-Lys-D-Ala-|-D-Ala. Also transpeptidation of peptidyl-alanyl moieties that are N-acyl substituents of D-alanine.</text>
        <dbReference type="EC" id="3.4.16.4"/>
    </reaction>
</comment>
<dbReference type="EMBL" id="LLKB01000005">
    <property type="protein sequence ID" value="KQC85552.1"/>
    <property type="molecule type" value="Genomic_DNA"/>
</dbReference>
<keyword evidence="31" id="KW-1185">Reference proteome</keyword>
<dbReference type="InterPro" id="IPR001264">
    <property type="entry name" value="Glyco_trans_51"/>
</dbReference>
<feature type="region of interest" description="Disordered" evidence="26">
    <location>
        <begin position="1"/>
        <end position="96"/>
    </location>
</feature>
<keyword evidence="12 27" id="KW-0812">Transmembrane</keyword>
<keyword evidence="17 27" id="KW-1133">Transmembrane helix</keyword>
<comment type="pathway">
    <text evidence="3">Cell wall biogenesis; peptidoglycan biosynthesis.</text>
</comment>
<evidence type="ECO:0000259" key="29">
    <source>
        <dbReference type="Pfam" id="PF00912"/>
    </source>
</evidence>
<dbReference type="SUPFAM" id="SSF56601">
    <property type="entry name" value="beta-lactamase/transpeptidase-like"/>
    <property type="match status" value="1"/>
</dbReference>
<sequence>MSNRNIRRGDTRVFNPDDIVVRERQSGNRQAGNVSGGGYGRNGSGAYGQRVEQTRGQYSGNAGQYGNRAQAAGTRRVEAGNTLSPKQAKKQQKKLKKQRRHKKFWFGFKIFMLIALIAILAALVVIYFKFGDDLLKWKMEATDVVENSTADTFRASETSIIYASNKSMIAKLKGDKDSYYLSFDEIPQSVKDAMVVTEDRDFYKHEGVNFWSTAKAAVMLVESKLRHKDISRGGSTITQQLAKNVFLSNERTYERKVREIFIALDLEKKYTKDQILEFYINNIYFANGYYGIEAASRGYFNKPAKDLDLAEAVFLCSIPNRPSFYNPLEHYQNTLKRKNRILKQMLDEDCISAAEYSDANYEKIVLKPAQAIKTQNYMTTYAVSCATKALMKARGFEFKYKFKNDEEKKQYDKEYDKLYDECHNSLYTGGYRIYTSLNKKKQKKLQKAVNDQLAGFKEKTKKDKVYKLQGAATCIDNSNGLVVAIVGGRKQKSITGYTLNRAYQSYRQPGSCFKPIAVYTPQLERGYTPDSIVDDTYFNGGPHNADGSYAGKISLRYAVEKSKNVIAWKLFQELTPEVGLSYPIKMGFANITDSDYYPAASLGGLTNGVTTVEMASAFATIENDGVFREPTCISKITDADGKTIVNNKNNRREKQVYKKNAARMMTSILQGVLVSGTARGNALDNMSCAGKTGTTSDKKDGWFCGYTPYYTTTVWVGYDNPKTISDLYGNTYPLRIWREFMSDIHQGLKNVEFKSYDGEKSTSSSSGYSGSYGSDGNTTATAVPTIDPDAAEADETEPTEAPVTDDGTDTGDSGDKTPPTKKPSSDNVDTGDTGDGTDSQPDDVGGGDNSNPDDVGTDDMQE</sequence>
<dbReference type="InterPro" id="IPR036950">
    <property type="entry name" value="PBP_transglycosylase"/>
</dbReference>
<evidence type="ECO:0000256" key="5">
    <source>
        <dbReference type="ARBA" id="ARBA00007739"/>
    </source>
</evidence>
<comment type="pathway">
    <text evidence="25">Glycan biosynthesis.</text>
</comment>
<evidence type="ECO:0000259" key="28">
    <source>
        <dbReference type="Pfam" id="PF00905"/>
    </source>
</evidence>
<keyword evidence="8" id="KW-0121">Carboxypeptidase</keyword>
<evidence type="ECO:0000313" key="30">
    <source>
        <dbReference type="EMBL" id="KQC85552.1"/>
    </source>
</evidence>
<dbReference type="NCBIfam" id="TIGR02074">
    <property type="entry name" value="PBP_1a_fam"/>
    <property type="match status" value="1"/>
</dbReference>
<dbReference type="RefSeq" id="WP_055945514.1">
    <property type="nucleotide sequence ID" value="NZ_JAQDCV010000012.1"/>
</dbReference>
<dbReference type="GO" id="GO:0008658">
    <property type="term" value="F:penicillin binding"/>
    <property type="evidence" value="ECO:0007669"/>
    <property type="project" value="InterPro"/>
</dbReference>
<feature type="domain" description="Glycosyl transferase family 51" evidence="29">
    <location>
        <begin position="167"/>
        <end position="345"/>
    </location>
</feature>
<evidence type="ECO:0000256" key="26">
    <source>
        <dbReference type="SAM" id="MobiDB-lite"/>
    </source>
</evidence>
<evidence type="ECO:0000256" key="27">
    <source>
        <dbReference type="SAM" id="Phobius"/>
    </source>
</evidence>
<dbReference type="Pfam" id="PF00912">
    <property type="entry name" value="Transgly"/>
    <property type="match status" value="1"/>
</dbReference>
<feature type="transmembrane region" description="Helical" evidence="27">
    <location>
        <begin position="104"/>
        <end position="128"/>
    </location>
</feature>
<evidence type="ECO:0000256" key="8">
    <source>
        <dbReference type="ARBA" id="ARBA00022645"/>
    </source>
</evidence>
<evidence type="ECO:0000313" key="31">
    <source>
        <dbReference type="Proteomes" id="UP000050833"/>
    </source>
</evidence>
<dbReference type="InterPro" id="IPR012338">
    <property type="entry name" value="Beta-lactam/transpept-like"/>
</dbReference>
<dbReference type="GO" id="GO:0008360">
    <property type="term" value="P:regulation of cell shape"/>
    <property type="evidence" value="ECO:0007669"/>
    <property type="project" value="UniProtKB-KW"/>
</dbReference>
<evidence type="ECO:0000256" key="17">
    <source>
        <dbReference type="ARBA" id="ARBA00022989"/>
    </source>
</evidence>
<evidence type="ECO:0000256" key="4">
    <source>
        <dbReference type="ARBA" id="ARBA00007090"/>
    </source>
</evidence>
<gene>
    <name evidence="30" type="ORF">APZ18_12845</name>
</gene>
<keyword evidence="19" id="KW-0046">Antibiotic resistance</keyword>
<comment type="catalytic activity">
    <reaction evidence="24">
        <text>[GlcNAc-(1-&gt;4)-Mur2Ac(oyl-L-Ala-gamma-D-Glu-L-Lys-D-Ala-D-Ala)](n)-di-trans,octa-cis-undecaprenyl diphosphate + beta-D-GlcNAc-(1-&gt;4)-Mur2Ac(oyl-L-Ala-gamma-D-Glu-L-Lys-D-Ala-D-Ala)-di-trans,octa-cis-undecaprenyl diphosphate = [GlcNAc-(1-&gt;4)-Mur2Ac(oyl-L-Ala-gamma-D-Glu-L-Lys-D-Ala-D-Ala)](n+1)-di-trans,octa-cis-undecaprenyl diphosphate + di-trans,octa-cis-undecaprenyl diphosphate + H(+)</text>
        <dbReference type="Rhea" id="RHEA:23708"/>
        <dbReference type="Rhea" id="RHEA-COMP:9602"/>
        <dbReference type="Rhea" id="RHEA-COMP:9603"/>
        <dbReference type="ChEBI" id="CHEBI:15378"/>
        <dbReference type="ChEBI" id="CHEBI:58405"/>
        <dbReference type="ChEBI" id="CHEBI:60033"/>
        <dbReference type="ChEBI" id="CHEBI:78435"/>
        <dbReference type="EC" id="2.4.99.28"/>
    </reaction>
</comment>
<dbReference type="InterPro" id="IPR050396">
    <property type="entry name" value="Glycosyltr_51/Transpeptidase"/>
</dbReference>
<evidence type="ECO:0000256" key="14">
    <source>
        <dbReference type="ARBA" id="ARBA00022960"/>
    </source>
</evidence>
<dbReference type="GO" id="GO:0071555">
    <property type="term" value="P:cell wall organization"/>
    <property type="evidence" value="ECO:0007669"/>
    <property type="project" value="UniProtKB-KW"/>
</dbReference>
<accession>A0AAW3JSA2</accession>
<dbReference type="InterPro" id="IPR023346">
    <property type="entry name" value="Lysozyme-like_dom_sf"/>
</dbReference>
<dbReference type="GO" id="GO:0046677">
    <property type="term" value="P:response to antibiotic"/>
    <property type="evidence" value="ECO:0007669"/>
    <property type="project" value="UniProtKB-KW"/>
</dbReference>
<dbReference type="InterPro" id="IPR001460">
    <property type="entry name" value="PCN-bd_Tpept"/>
</dbReference>
<feature type="compositionally biased region" description="Low complexity" evidence="26">
    <location>
        <begin position="761"/>
        <end position="776"/>
    </location>
</feature>
<evidence type="ECO:0000256" key="19">
    <source>
        <dbReference type="ARBA" id="ARBA00023251"/>
    </source>
</evidence>
<dbReference type="GO" id="GO:0006508">
    <property type="term" value="P:proteolysis"/>
    <property type="evidence" value="ECO:0007669"/>
    <property type="project" value="UniProtKB-KW"/>
</dbReference>
<dbReference type="FunFam" id="1.10.3810.10:FF:000001">
    <property type="entry name" value="Penicillin-binding protein 1A"/>
    <property type="match status" value="1"/>
</dbReference>
<evidence type="ECO:0000256" key="10">
    <source>
        <dbReference type="ARBA" id="ARBA00022676"/>
    </source>
</evidence>
<evidence type="ECO:0000256" key="1">
    <source>
        <dbReference type="ARBA" id="ARBA00002624"/>
    </source>
</evidence>
<dbReference type="GO" id="GO:0009252">
    <property type="term" value="P:peptidoglycan biosynthetic process"/>
    <property type="evidence" value="ECO:0007669"/>
    <property type="project" value="UniProtKB-KW"/>
</dbReference>
<comment type="similarity">
    <text evidence="4">In the C-terminal section; belongs to the transpeptidase family.</text>
</comment>
<evidence type="ECO:0000256" key="16">
    <source>
        <dbReference type="ARBA" id="ARBA00022984"/>
    </source>
</evidence>
<keyword evidence="20" id="KW-0511">Multifunctional enzyme</keyword>
<dbReference type="GO" id="GO:0008955">
    <property type="term" value="F:peptidoglycan glycosyltransferase activity"/>
    <property type="evidence" value="ECO:0007669"/>
    <property type="project" value="UniProtKB-EC"/>
</dbReference>
<evidence type="ECO:0000256" key="20">
    <source>
        <dbReference type="ARBA" id="ARBA00023268"/>
    </source>
</evidence>
<evidence type="ECO:0000256" key="22">
    <source>
        <dbReference type="ARBA" id="ARBA00034000"/>
    </source>
</evidence>
<feature type="compositionally biased region" description="Basic residues" evidence="26">
    <location>
        <begin position="87"/>
        <end position="96"/>
    </location>
</feature>
<protein>
    <recommendedName>
        <fullName evidence="7">Penicillin-binding protein 1A</fullName>
        <ecNumber evidence="23">2.4.99.28</ecNumber>
        <ecNumber evidence="6">3.4.16.4</ecNumber>
    </recommendedName>
</protein>
<dbReference type="EC" id="2.4.99.28" evidence="23"/>
<evidence type="ECO:0000256" key="3">
    <source>
        <dbReference type="ARBA" id="ARBA00004752"/>
    </source>
</evidence>